<dbReference type="EMBL" id="JAENIJ010000007">
    <property type="protein sequence ID" value="MBK1881952.1"/>
    <property type="molecule type" value="Genomic_DNA"/>
</dbReference>
<dbReference type="RefSeq" id="WP_200268620.1">
    <property type="nucleotide sequence ID" value="NZ_JAENIJ010000007.1"/>
</dbReference>
<dbReference type="AlphaFoldDB" id="A0A934S946"/>
<feature type="signal peptide" evidence="1">
    <location>
        <begin position="1"/>
        <end position="21"/>
    </location>
</feature>
<evidence type="ECO:0000313" key="2">
    <source>
        <dbReference type="EMBL" id="MBK1881952.1"/>
    </source>
</evidence>
<evidence type="ECO:0000313" key="3">
    <source>
        <dbReference type="Proteomes" id="UP000603141"/>
    </source>
</evidence>
<keyword evidence="3" id="KW-1185">Reference proteome</keyword>
<evidence type="ECO:0000256" key="1">
    <source>
        <dbReference type="SAM" id="SignalP"/>
    </source>
</evidence>
<protein>
    <submittedName>
        <fullName evidence="2">Uncharacterized protein</fullName>
    </submittedName>
</protein>
<keyword evidence="1" id="KW-0732">Signal</keyword>
<feature type="chain" id="PRO_5037505842" evidence="1">
    <location>
        <begin position="22"/>
        <end position="157"/>
    </location>
</feature>
<reference evidence="2" key="1">
    <citation type="submission" date="2021-01" db="EMBL/GenBank/DDBJ databases">
        <title>Modified the classification status of verrucomicrobia.</title>
        <authorList>
            <person name="Feng X."/>
        </authorList>
    </citation>
    <scope>NUCLEOTIDE SEQUENCE</scope>
    <source>
        <strain evidence="2">KCTC 22041</strain>
    </source>
</reference>
<proteinExistence type="predicted"/>
<name>A0A934S946_9BACT</name>
<sequence length="157" mass="18040">MKTHITIIVSFMLISLATLFGAPPESEVQNEKPTYEQLAEDFYTHVSSPGALTLSINDQVTLDEAIRKLKISEKRISHLAKEFQKLPLPSDAARKAVNKMMEEKEAKSQKEIGERFTQHLQQMPEGLRNIWTPQLREFYKNLDKNKGVFDKYFGSPE</sequence>
<gene>
    <name evidence="2" type="ORF">JIN85_05970</name>
</gene>
<dbReference type="Proteomes" id="UP000603141">
    <property type="component" value="Unassembled WGS sequence"/>
</dbReference>
<accession>A0A934S946</accession>
<comment type="caution">
    <text evidence="2">The sequence shown here is derived from an EMBL/GenBank/DDBJ whole genome shotgun (WGS) entry which is preliminary data.</text>
</comment>
<organism evidence="2 3">
    <name type="scientific">Luteolibacter pohnpeiensis</name>
    <dbReference type="NCBI Taxonomy" id="454153"/>
    <lineage>
        <taxon>Bacteria</taxon>
        <taxon>Pseudomonadati</taxon>
        <taxon>Verrucomicrobiota</taxon>
        <taxon>Verrucomicrobiia</taxon>
        <taxon>Verrucomicrobiales</taxon>
        <taxon>Verrucomicrobiaceae</taxon>
        <taxon>Luteolibacter</taxon>
    </lineage>
</organism>